<feature type="domain" description="N-acetyltransferase" evidence="1">
    <location>
        <begin position="7"/>
        <end position="161"/>
    </location>
</feature>
<dbReference type="CDD" id="cd04301">
    <property type="entry name" value="NAT_SF"/>
    <property type="match status" value="1"/>
</dbReference>
<gene>
    <name evidence="2" type="ORF">EDD59_13030</name>
</gene>
<sequence>MNHYMNIIIRQETRNDYKITETVVERAFKNEKHSDHSEQFLVAKLRKGDVFIPELSIVAEVDKKIVGHAMFTKLCIKNGDENYPTLALAPVSVLPGFQNQGIGSKMILYGLNRSKEMGFKSVIVLGHEKYYPRFGFKPASEWGIKAPYDVPDEAFMAVELEKDALDNAAGTVIYGKEFSE</sequence>
<keyword evidence="2" id="KW-0808">Transferase</keyword>
<dbReference type="PROSITE" id="PS51186">
    <property type="entry name" value="GNAT"/>
    <property type="match status" value="1"/>
</dbReference>
<comment type="caution">
    <text evidence="2">The sequence shown here is derived from an EMBL/GenBank/DDBJ whole genome shotgun (WGS) entry which is preliminary data.</text>
</comment>
<keyword evidence="3" id="KW-1185">Reference proteome</keyword>
<dbReference type="SUPFAM" id="SSF55729">
    <property type="entry name" value="Acyl-CoA N-acyltransferases (Nat)"/>
    <property type="match status" value="1"/>
</dbReference>
<dbReference type="RefSeq" id="WP_330572181.1">
    <property type="nucleotide sequence ID" value="NZ_SLZZ01000030.1"/>
</dbReference>
<dbReference type="GO" id="GO:0016747">
    <property type="term" value="F:acyltransferase activity, transferring groups other than amino-acyl groups"/>
    <property type="evidence" value="ECO:0007669"/>
    <property type="project" value="InterPro"/>
</dbReference>
<evidence type="ECO:0000259" key="1">
    <source>
        <dbReference type="PROSITE" id="PS51186"/>
    </source>
</evidence>
<dbReference type="Gene3D" id="3.40.630.30">
    <property type="match status" value="1"/>
</dbReference>
<organism evidence="2 3">
    <name type="scientific">Muricomes intestini</name>
    <dbReference type="NCBI Taxonomy" id="1796634"/>
    <lineage>
        <taxon>Bacteria</taxon>
        <taxon>Bacillati</taxon>
        <taxon>Bacillota</taxon>
        <taxon>Clostridia</taxon>
        <taxon>Lachnospirales</taxon>
        <taxon>Lachnospiraceae</taxon>
        <taxon>Muricomes</taxon>
    </lineage>
</organism>
<dbReference type="AlphaFoldDB" id="A0A4V2UR84"/>
<reference evidence="2 3" key="1">
    <citation type="submission" date="2019-03" db="EMBL/GenBank/DDBJ databases">
        <title>Genomic Encyclopedia of Type Strains, Phase IV (KMG-IV): sequencing the most valuable type-strain genomes for metagenomic binning, comparative biology and taxonomic classification.</title>
        <authorList>
            <person name="Goeker M."/>
        </authorList>
    </citation>
    <scope>NUCLEOTIDE SEQUENCE [LARGE SCALE GENOMIC DNA]</scope>
    <source>
        <strain evidence="2 3">DSM 29489</strain>
    </source>
</reference>
<dbReference type="InterPro" id="IPR000182">
    <property type="entry name" value="GNAT_dom"/>
</dbReference>
<name>A0A4V2UR84_9FIRM</name>
<evidence type="ECO:0000313" key="3">
    <source>
        <dbReference type="Proteomes" id="UP000295726"/>
    </source>
</evidence>
<dbReference type="InterPro" id="IPR016181">
    <property type="entry name" value="Acyl_CoA_acyltransferase"/>
</dbReference>
<accession>A0A4V2UR84</accession>
<evidence type="ECO:0000313" key="2">
    <source>
        <dbReference type="EMBL" id="TCS75234.1"/>
    </source>
</evidence>
<dbReference type="EMBL" id="SLZZ01000030">
    <property type="protein sequence ID" value="TCS75234.1"/>
    <property type="molecule type" value="Genomic_DNA"/>
</dbReference>
<dbReference type="Pfam" id="PF00583">
    <property type="entry name" value="Acetyltransf_1"/>
    <property type="match status" value="1"/>
</dbReference>
<dbReference type="Proteomes" id="UP000295726">
    <property type="component" value="Unassembled WGS sequence"/>
</dbReference>
<protein>
    <submittedName>
        <fullName evidence="2">Putative N-acetyltransferase YhbS</fullName>
    </submittedName>
</protein>
<proteinExistence type="predicted"/>